<keyword evidence="10 11" id="KW-0503">Monooxygenase</keyword>
<comment type="catalytic activity">
    <reaction evidence="9">
        <text>indole-3-pyruvate + NADPH + O2 + H(+) = (indol-3-yl)acetate + CO2 + NADP(+) + H2O</text>
        <dbReference type="Rhea" id="RHEA:34331"/>
        <dbReference type="ChEBI" id="CHEBI:15377"/>
        <dbReference type="ChEBI" id="CHEBI:15378"/>
        <dbReference type="ChEBI" id="CHEBI:15379"/>
        <dbReference type="ChEBI" id="CHEBI:16526"/>
        <dbReference type="ChEBI" id="CHEBI:17640"/>
        <dbReference type="ChEBI" id="CHEBI:30854"/>
        <dbReference type="ChEBI" id="CHEBI:57783"/>
        <dbReference type="ChEBI" id="CHEBI:58349"/>
        <dbReference type="EC" id="1.14.13.168"/>
    </reaction>
</comment>
<dbReference type="EMBL" id="BQNB010011109">
    <property type="protein sequence ID" value="GJS86242.1"/>
    <property type="molecule type" value="Genomic_DNA"/>
</dbReference>
<dbReference type="EC" id="1.-.-.-" evidence="10"/>
<organism evidence="11 12">
    <name type="scientific">Tanacetum coccineum</name>
    <dbReference type="NCBI Taxonomy" id="301880"/>
    <lineage>
        <taxon>Eukaryota</taxon>
        <taxon>Viridiplantae</taxon>
        <taxon>Streptophyta</taxon>
        <taxon>Embryophyta</taxon>
        <taxon>Tracheophyta</taxon>
        <taxon>Spermatophyta</taxon>
        <taxon>Magnoliopsida</taxon>
        <taxon>eudicotyledons</taxon>
        <taxon>Gunneridae</taxon>
        <taxon>Pentapetalae</taxon>
        <taxon>asterids</taxon>
        <taxon>campanulids</taxon>
        <taxon>Asterales</taxon>
        <taxon>Asteraceae</taxon>
        <taxon>Asteroideae</taxon>
        <taxon>Anthemideae</taxon>
        <taxon>Anthemidinae</taxon>
        <taxon>Tanacetum</taxon>
    </lineage>
</organism>
<evidence type="ECO:0000256" key="9">
    <source>
        <dbReference type="ARBA" id="ARBA00047707"/>
    </source>
</evidence>
<name>A0ABQ4ZAP7_9ASTR</name>
<evidence type="ECO:0000313" key="11">
    <source>
        <dbReference type="EMBL" id="GJS86242.1"/>
    </source>
</evidence>
<comment type="caution">
    <text evidence="11">The sequence shown here is derived from an EMBL/GenBank/DDBJ whole genome shotgun (WGS) entry which is preliminary data.</text>
</comment>
<evidence type="ECO:0000256" key="6">
    <source>
        <dbReference type="ARBA" id="ARBA00022857"/>
    </source>
</evidence>
<dbReference type="InterPro" id="IPR050982">
    <property type="entry name" value="Auxin_biosynth/cation_transpt"/>
</dbReference>
<comment type="similarity">
    <text evidence="3 10">Belongs to the FMO family.</text>
</comment>
<keyword evidence="8" id="KW-0073">Auxin biosynthesis</keyword>
<protein>
    <recommendedName>
        <fullName evidence="10">Flavin-containing monooxygenase</fullName>
        <ecNumber evidence="10">1.-.-.-</ecNumber>
    </recommendedName>
</protein>
<dbReference type="PANTHER" id="PTHR43539:SF11">
    <property type="entry name" value="INDOLE-3-PYRUVATE MONOOXYGENASE YUCCA8-RELATED"/>
    <property type="match status" value="1"/>
</dbReference>
<dbReference type="Gene3D" id="3.50.50.60">
    <property type="entry name" value="FAD/NAD(P)-binding domain"/>
    <property type="match status" value="1"/>
</dbReference>
<dbReference type="PANTHER" id="PTHR43539">
    <property type="entry name" value="FLAVIN-BINDING MONOOXYGENASE-LIKE PROTEIN (AFU_ORTHOLOGUE AFUA_4G09220)"/>
    <property type="match status" value="1"/>
</dbReference>
<keyword evidence="4 10" id="KW-0285">Flavoprotein</keyword>
<accession>A0ABQ4ZAP7</accession>
<evidence type="ECO:0000256" key="10">
    <source>
        <dbReference type="RuleBase" id="RU361177"/>
    </source>
</evidence>
<comment type="cofactor">
    <cofactor evidence="1 10">
        <name>FAD</name>
        <dbReference type="ChEBI" id="CHEBI:57692"/>
    </cofactor>
</comment>
<evidence type="ECO:0000256" key="5">
    <source>
        <dbReference type="ARBA" id="ARBA00022827"/>
    </source>
</evidence>
<reference evidence="11" key="1">
    <citation type="journal article" date="2022" name="Int. J. Mol. Sci.">
        <title>Draft Genome of Tanacetum Coccineum: Genomic Comparison of Closely Related Tanacetum-Family Plants.</title>
        <authorList>
            <person name="Yamashiro T."/>
            <person name="Shiraishi A."/>
            <person name="Nakayama K."/>
            <person name="Satake H."/>
        </authorList>
    </citation>
    <scope>NUCLEOTIDE SEQUENCE</scope>
</reference>
<dbReference type="Proteomes" id="UP001151760">
    <property type="component" value="Unassembled WGS sequence"/>
</dbReference>
<evidence type="ECO:0000256" key="1">
    <source>
        <dbReference type="ARBA" id="ARBA00001974"/>
    </source>
</evidence>
<evidence type="ECO:0000256" key="7">
    <source>
        <dbReference type="ARBA" id="ARBA00023002"/>
    </source>
</evidence>
<evidence type="ECO:0000256" key="3">
    <source>
        <dbReference type="ARBA" id="ARBA00009183"/>
    </source>
</evidence>
<evidence type="ECO:0000256" key="8">
    <source>
        <dbReference type="ARBA" id="ARBA00023070"/>
    </source>
</evidence>
<keyword evidence="5 10" id="KW-0274">FAD</keyword>
<keyword evidence="12" id="KW-1185">Reference proteome</keyword>
<dbReference type="InterPro" id="IPR036188">
    <property type="entry name" value="FAD/NAD-bd_sf"/>
</dbReference>
<proteinExistence type="inferred from homology"/>
<keyword evidence="7 10" id="KW-0560">Oxidoreductase</keyword>
<evidence type="ECO:0000256" key="4">
    <source>
        <dbReference type="ARBA" id="ARBA00022630"/>
    </source>
</evidence>
<dbReference type="InterPro" id="IPR020946">
    <property type="entry name" value="Flavin_mOase-like"/>
</dbReference>
<sequence length="116" mass="12572">METKYNSPMLVVATKGVIDQGVVPGLQDFSGEVAYAKDYMSGENYKGKKVLVVGCGNSGMEISIGLVSYHAKAALVVPRSVISKKAADLSMMLMNYLPLWLLDYGSWTSTNTTRNV</sequence>
<dbReference type="Pfam" id="PF00743">
    <property type="entry name" value="FMO-like"/>
    <property type="match status" value="1"/>
</dbReference>
<keyword evidence="6" id="KW-0521">NADP</keyword>
<evidence type="ECO:0000256" key="2">
    <source>
        <dbReference type="ARBA" id="ARBA00004814"/>
    </source>
</evidence>
<reference evidence="11" key="2">
    <citation type="submission" date="2022-01" db="EMBL/GenBank/DDBJ databases">
        <authorList>
            <person name="Yamashiro T."/>
            <person name="Shiraishi A."/>
            <person name="Satake H."/>
            <person name="Nakayama K."/>
        </authorList>
    </citation>
    <scope>NUCLEOTIDE SEQUENCE</scope>
</reference>
<evidence type="ECO:0000313" key="12">
    <source>
        <dbReference type="Proteomes" id="UP001151760"/>
    </source>
</evidence>
<gene>
    <name evidence="11" type="ORF">Tco_0752783</name>
</gene>
<comment type="pathway">
    <text evidence="2">Plant hormone metabolism; auxin biosynthesis.</text>
</comment>
<dbReference type="GO" id="GO:0004497">
    <property type="term" value="F:monooxygenase activity"/>
    <property type="evidence" value="ECO:0007669"/>
    <property type="project" value="UniProtKB-KW"/>
</dbReference>
<dbReference type="SUPFAM" id="SSF51905">
    <property type="entry name" value="FAD/NAD(P)-binding domain"/>
    <property type="match status" value="1"/>
</dbReference>